<dbReference type="PANTHER" id="PTHR33608:SF3">
    <property type="entry name" value="SLR2013 PROTEIN"/>
    <property type="match status" value="1"/>
</dbReference>
<reference evidence="4" key="1">
    <citation type="submission" date="2016-10" db="EMBL/GenBank/DDBJ databases">
        <authorList>
            <person name="Varghese N."/>
            <person name="Submissions S."/>
        </authorList>
    </citation>
    <scope>NUCLEOTIDE SEQUENCE [LARGE SCALE GENOMIC DNA]</scope>
    <source>
        <strain evidence="4">DSM 24740</strain>
    </source>
</reference>
<feature type="domain" description="DUF58" evidence="2">
    <location>
        <begin position="211"/>
        <end position="397"/>
    </location>
</feature>
<dbReference type="EMBL" id="FOFB01000010">
    <property type="protein sequence ID" value="SEQ44229.1"/>
    <property type="molecule type" value="Genomic_DNA"/>
</dbReference>
<feature type="transmembrane region" description="Helical" evidence="1">
    <location>
        <begin position="21"/>
        <end position="38"/>
    </location>
</feature>
<organism evidence="3 4">
    <name type="scientific">Neolewinella agarilytica</name>
    <dbReference type="NCBI Taxonomy" id="478744"/>
    <lineage>
        <taxon>Bacteria</taxon>
        <taxon>Pseudomonadati</taxon>
        <taxon>Bacteroidota</taxon>
        <taxon>Saprospiria</taxon>
        <taxon>Saprospirales</taxon>
        <taxon>Lewinellaceae</taxon>
        <taxon>Neolewinella</taxon>
    </lineage>
</organism>
<evidence type="ECO:0000313" key="4">
    <source>
        <dbReference type="Proteomes" id="UP000199021"/>
    </source>
</evidence>
<proteinExistence type="predicted"/>
<sequence length="450" mass="51915">MPPQLKALYDHIRYLYLGNRFFMGLAAVVVLSAMGFWWRPLFYLAILGLIALIAALFYDIYLLYGLSGKVTATRRTPKVLSLSDVMKVRIQLHNTGDKKISATLTDELPVDLQVRDHRIAFELEPQSDKELSYPIRPMTRGEYSFGNINLFLATDWQLAERRLEFPAAETVPVYPSIIQMQEFALKAKTTVPAEGRKRMRRLAKSYEFDQIKEYVLGDDFRSINWKATGRQNQLMVNQYEDERAQRVFCCIDKGRTMLMPFNGLSLLDYAINSTLALSNVILKRQDRAGLLTFSDKIGTVLPADSKPDHLRRIMEALYRQQDRQMESNYDLLYYASRKLLGGRSLIILFTNFESNYALDRVLPGLRRISKSHQLVVILFENTEVAELLEEPTTEVEDVYLKSTARRHLVQRSLMAARLRQNGIKVVLTRPENLTGDVINQYLELKRRGLV</sequence>
<dbReference type="RefSeq" id="WP_090167978.1">
    <property type="nucleotide sequence ID" value="NZ_FOFB01000010.1"/>
</dbReference>
<dbReference type="OrthoDB" id="845740at2"/>
<keyword evidence="1" id="KW-0812">Transmembrane</keyword>
<protein>
    <submittedName>
        <fullName evidence="3">Uncharacterized conserved protein, DUF58 family, contains vWF domain</fullName>
    </submittedName>
</protein>
<dbReference type="PANTHER" id="PTHR33608">
    <property type="entry name" value="BLL2464 PROTEIN"/>
    <property type="match status" value="1"/>
</dbReference>
<gene>
    <name evidence="3" type="ORF">SAMN05444359_11012</name>
</gene>
<dbReference type="AlphaFoldDB" id="A0A1H9G2D4"/>
<dbReference type="Pfam" id="PF01882">
    <property type="entry name" value="DUF58"/>
    <property type="match status" value="1"/>
</dbReference>
<accession>A0A1H9G2D4</accession>
<dbReference type="STRING" id="478744.SAMN05444359_11012"/>
<keyword evidence="1" id="KW-1133">Transmembrane helix</keyword>
<dbReference type="SUPFAM" id="SSF53300">
    <property type="entry name" value="vWA-like"/>
    <property type="match status" value="1"/>
</dbReference>
<dbReference type="InterPro" id="IPR036465">
    <property type="entry name" value="vWFA_dom_sf"/>
</dbReference>
<keyword evidence="4" id="KW-1185">Reference proteome</keyword>
<evidence type="ECO:0000313" key="3">
    <source>
        <dbReference type="EMBL" id="SEQ44229.1"/>
    </source>
</evidence>
<dbReference type="InterPro" id="IPR002881">
    <property type="entry name" value="DUF58"/>
</dbReference>
<dbReference type="Proteomes" id="UP000199021">
    <property type="component" value="Unassembled WGS sequence"/>
</dbReference>
<feature type="transmembrane region" description="Helical" evidence="1">
    <location>
        <begin position="44"/>
        <end position="66"/>
    </location>
</feature>
<dbReference type="InParanoid" id="A0A1H9G2D4"/>
<evidence type="ECO:0000256" key="1">
    <source>
        <dbReference type="SAM" id="Phobius"/>
    </source>
</evidence>
<evidence type="ECO:0000259" key="2">
    <source>
        <dbReference type="Pfam" id="PF01882"/>
    </source>
</evidence>
<keyword evidence="1" id="KW-0472">Membrane</keyword>
<name>A0A1H9G2D4_9BACT</name>